<proteinExistence type="predicted"/>
<comment type="caution">
    <text evidence="1">The sequence shown here is derived from an EMBL/GenBank/DDBJ whole genome shotgun (WGS) entry which is preliminary data.</text>
</comment>
<evidence type="ECO:0000313" key="2">
    <source>
        <dbReference type="Proteomes" id="UP000784294"/>
    </source>
</evidence>
<protein>
    <submittedName>
        <fullName evidence="1">Uncharacterized protein</fullName>
    </submittedName>
</protein>
<keyword evidence="2" id="KW-1185">Reference proteome</keyword>
<dbReference type="AlphaFoldDB" id="A0A448WZS9"/>
<sequence length="76" mass="8185">MICLNRLFTRAITMVTRTDTLGCHSASSQASSCPSSCNQSDRVDEVMLRSVAGRPFLWLTDAIPSGRRVLLQAAGG</sequence>
<name>A0A448WZS9_9PLAT</name>
<accession>A0A448WZS9</accession>
<organism evidence="1 2">
    <name type="scientific">Protopolystoma xenopodis</name>
    <dbReference type="NCBI Taxonomy" id="117903"/>
    <lineage>
        <taxon>Eukaryota</taxon>
        <taxon>Metazoa</taxon>
        <taxon>Spiralia</taxon>
        <taxon>Lophotrochozoa</taxon>
        <taxon>Platyhelminthes</taxon>
        <taxon>Monogenea</taxon>
        <taxon>Polyopisthocotylea</taxon>
        <taxon>Polystomatidea</taxon>
        <taxon>Polystomatidae</taxon>
        <taxon>Protopolystoma</taxon>
    </lineage>
</organism>
<reference evidence="1" key="1">
    <citation type="submission" date="2018-11" db="EMBL/GenBank/DDBJ databases">
        <authorList>
            <consortium name="Pathogen Informatics"/>
        </authorList>
    </citation>
    <scope>NUCLEOTIDE SEQUENCE</scope>
</reference>
<dbReference type="Proteomes" id="UP000784294">
    <property type="component" value="Unassembled WGS sequence"/>
</dbReference>
<evidence type="ECO:0000313" key="1">
    <source>
        <dbReference type="EMBL" id="VEL24443.1"/>
    </source>
</evidence>
<dbReference type="EMBL" id="CAAALY010067774">
    <property type="protein sequence ID" value="VEL24443.1"/>
    <property type="molecule type" value="Genomic_DNA"/>
</dbReference>
<gene>
    <name evidence="1" type="ORF">PXEA_LOCUS17883</name>
</gene>